<dbReference type="InterPro" id="IPR020103">
    <property type="entry name" value="PsdUridine_synth_cat_dom_sf"/>
</dbReference>
<dbReference type="Proteomes" id="UP000757890">
    <property type="component" value="Unassembled WGS sequence"/>
</dbReference>
<comment type="similarity">
    <text evidence="2">Belongs to the pseudouridine synthase RluA family.</text>
</comment>
<evidence type="ECO:0000313" key="9">
    <source>
        <dbReference type="Proteomes" id="UP000757890"/>
    </source>
</evidence>
<dbReference type="Gene3D" id="3.10.290.10">
    <property type="entry name" value="RNA-binding S4 domain"/>
    <property type="match status" value="1"/>
</dbReference>
<dbReference type="CDD" id="cd00165">
    <property type="entry name" value="S4"/>
    <property type="match status" value="1"/>
</dbReference>
<gene>
    <name evidence="8" type="ORF">HXL70_09635</name>
</gene>
<comment type="catalytic activity">
    <reaction evidence="1">
        <text>a uridine in RNA = a pseudouridine in RNA</text>
        <dbReference type="Rhea" id="RHEA:48348"/>
        <dbReference type="Rhea" id="RHEA-COMP:12068"/>
        <dbReference type="Rhea" id="RHEA-COMP:12069"/>
        <dbReference type="ChEBI" id="CHEBI:65314"/>
        <dbReference type="ChEBI" id="CHEBI:65315"/>
    </reaction>
</comment>
<reference evidence="8" key="1">
    <citation type="submission" date="2020-04" db="EMBL/GenBank/DDBJ databases">
        <title>Deep metagenomics examines the oral microbiome during advanced dental caries in children, revealing novel taxa and co-occurrences with host molecules.</title>
        <authorList>
            <person name="Baker J.L."/>
            <person name="Morton J.T."/>
            <person name="Dinis M."/>
            <person name="Alvarez R."/>
            <person name="Tran N.C."/>
            <person name="Knight R."/>
            <person name="Edlund A."/>
        </authorList>
    </citation>
    <scope>NUCLEOTIDE SEQUENCE</scope>
    <source>
        <strain evidence="8">JCVI_32_bin.14</strain>
    </source>
</reference>
<evidence type="ECO:0000256" key="3">
    <source>
        <dbReference type="ARBA" id="ARBA00023235"/>
    </source>
</evidence>
<name>A0A930BA00_9FIRM</name>
<dbReference type="Gene3D" id="3.30.2350.10">
    <property type="entry name" value="Pseudouridine synthase"/>
    <property type="match status" value="1"/>
</dbReference>
<protein>
    <recommendedName>
        <fullName evidence="4">RNA pseudouridylate synthase</fullName>
    </recommendedName>
    <alternativeName>
        <fullName evidence="5">RNA-uridine isomerase</fullName>
    </alternativeName>
</protein>
<evidence type="ECO:0000259" key="7">
    <source>
        <dbReference type="Pfam" id="PF00849"/>
    </source>
</evidence>
<proteinExistence type="inferred from homology"/>
<dbReference type="GO" id="GO:0140098">
    <property type="term" value="F:catalytic activity, acting on RNA"/>
    <property type="evidence" value="ECO:0007669"/>
    <property type="project" value="UniProtKB-ARBA"/>
</dbReference>
<dbReference type="Pfam" id="PF00849">
    <property type="entry name" value="PseudoU_synth_2"/>
    <property type="match status" value="1"/>
</dbReference>
<comment type="caution">
    <text evidence="8">The sequence shown here is derived from an EMBL/GenBank/DDBJ whole genome shotgun (WGS) entry which is preliminary data.</text>
</comment>
<dbReference type="GO" id="GO:0001522">
    <property type="term" value="P:pseudouridine synthesis"/>
    <property type="evidence" value="ECO:0007669"/>
    <property type="project" value="InterPro"/>
</dbReference>
<dbReference type="InterPro" id="IPR050188">
    <property type="entry name" value="RluA_PseudoU_synthase"/>
</dbReference>
<evidence type="ECO:0000256" key="1">
    <source>
        <dbReference type="ARBA" id="ARBA00000073"/>
    </source>
</evidence>
<dbReference type="InterPro" id="IPR006145">
    <property type="entry name" value="PsdUridine_synth_RsuA/RluA"/>
</dbReference>
<feature type="domain" description="Pseudouridine synthase RsuA/RluA-like" evidence="7">
    <location>
        <begin position="79"/>
        <end position="231"/>
    </location>
</feature>
<dbReference type="SUPFAM" id="SSF55120">
    <property type="entry name" value="Pseudouridine synthase"/>
    <property type="match status" value="1"/>
</dbReference>
<dbReference type="GO" id="GO:0009982">
    <property type="term" value="F:pseudouridine synthase activity"/>
    <property type="evidence" value="ECO:0007669"/>
    <property type="project" value="InterPro"/>
</dbReference>
<dbReference type="AlphaFoldDB" id="A0A930BA00"/>
<keyword evidence="6" id="KW-0694">RNA-binding</keyword>
<evidence type="ECO:0000256" key="5">
    <source>
        <dbReference type="ARBA" id="ARBA00033164"/>
    </source>
</evidence>
<dbReference type="CDD" id="cd02869">
    <property type="entry name" value="PseudoU_synth_RluA_like"/>
    <property type="match status" value="1"/>
</dbReference>
<dbReference type="InterPro" id="IPR006224">
    <property type="entry name" value="PsdUridine_synth_RluA-like_CS"/>
</dbReference>
<sequence length="305" mass="35111">MKEFRIDRHHAGKRLDRFMEEMEHWPHGMVVKAVRMKKLKVNGKKEDRTYRLCEGDRVVSYVLPKEKRRDFTIVYEDEHILIADKKAGLLCMDSTGKTTRTLIGEVNEYLADKGEPSAYMVHRIDFNTSGLMVIAKDEESKGILDRMIKERELEKVYLCIVSGVPKKKEGHLIHYLFKDAKQGKVFLSDVPQKGAKSAVTDYHIVKTGQNLSLLECTLLTGRTHQIRSQLACIGHPLIGDDKYGSKEVNRRYGEKGQLLHAWKITFHLKGSGHLLSYLDGQTFTTENVPFLKSYFPDRNKNFVIK</sequence>
<keyword evidence="3" id="KW-0413">Isomerase</keyword>
<evidence type="ECO:0000256" key="2">
    <source>
        <dbReference type="ARBA" id="ARBA00010876"/>
    </source>
</evidence>
<dbReference type="PROSITE" id="PS01129">
    <property type="entry name" value="PSI_RLU"/>
    <property type="match status" value="1"/>
</dbReference>
<dbReference type="GO" id="GO:0006396">
    <property type="term" value="P:RNA processing"/>
    <property type="evidence" value="ECO:0007669"/>
    <property type="project" value="UniProtKB-ARBA"/>
</dbReference>
<dbReference type="PROSITE" id="PS50889">
    <property type="entry name" value="S4"/>
    <property type="match status" value="1"/>
</dbReference>
<dbReference type="InterPro" id="IPR036986">
    <property type="entry name" value="S4_RNA-bd_sf"/>
</dbReference>
<organism evidence="8 9">
    <name type="scientific">Dialister invisus</name>
    <dbReference type="NCBI Taxonomy" id="218538"/>
    <lineage>
        <taxon>Bacteria</taxon>
        <taxon>Bacillati</taxon>
        <taxon>Bacillota</taxon>
        <taxon>Negativicutes</taxon>
        <taxon>Veillonellales</taxon>
        <taxon>Veillonellaceae</taxon>
        <taxon>Dialister</taxon>
    </lineage>
</organism>
<dbReference type="GO" id="GO:0003723">
    <property type="term" value="F:RNA binding"/>
    <property type="evidence" value="ECO:0007669"/>
    <property type="project" value="UniProtKB-KW"/>
</dbReference>
<accession>A0A930BA00</accession>
<dbReference type="PANTHER" id="PTHR21600">
    <property type="entry name" value="MITOCHONDRIAL RNA PSEUDOURIDINE SYNTHASE"/>
    <property type="match status" value="1"/>
</dbReference>
<dbReference type="PANTHER" id="PTHR21600:SF83">
    <property type="entry name" value="PSEUDOURIDYLATE SYNTHASE RPUSD4, MITOCHONDRIAL"/>
    <property type="match status" value="1"/>
</dbReference>
<evidence type="ECO:0000256" key="6">
    <source>
        <dbReference type="PROSITE-ProRule" id="PRU00182"/>
    </source>
</evidence>
<dbReference type="EMBL" id="JABZMK010000153">
    <property type="protein sequence ID" value="MBF1130280.1"/>
    <property type="molecule type" value="Genomic_DNA"/>
</dbReference>
<evidence type="ECO:0000256" key="4">
    <source>
        <dbReference type="ARBA" id="ARBA00031870"/>
    </source>
</evidence>
<evidence type="ECO:0000313" key="8">
    <source>
        <dbReference type="EMBL" id="MBF1130280.1"/>
    </source>
</evidence>